<accession>C2CJ61</accession>
<organism evidence="1 2">
    <name type="scientific">Anaerococcus tetradius ATCC 35098</name>
    <dbReference type="NCBI Taxonomy" id="525255"/>
    <lineage>
        <taxon>Bacteria</taxon>
        <taxon>Bacillati</taxon>
        <taxon>Bacillota</taxon>
        <taxon>Tissierellia</taxon>
        <taxon>Tissierellales</taxon>
        <taxon>Peptoniphilaceae</taxon>
        <taxon>Anaerococcus</taxon>
    </lineage>
</organism>
<proteinExistence type="predicted"/>
<name>C2CJ61_9FIRM</name>
<sequence length="47" mass="5475">MPKKDQKQKEAKMLIEEYHTQSAQDIQEALKDLLGDTMEELLKAELD</sequence>
<dbReference type="HOGENOM" id="CLU_196606_0_0_9"/>
<dbReference type="EMBL" id="ACGC01000098">
    <property type="protein sequence ID" value="EEI82396.1"/>
    <property type="molecule type" value="Genomic_DNA"/>
</dbReference>
<gene>
    <name evidence="1" type="ORF">HMPREF0077_1521</name>
</gene>
<evidence type="ECO:0000313" key="2">
    <source>
        <dbReference type="Proteomes" id="UP000003744"/>
    </source>
</evidence>
<evidence type="ECO:0008006" key="3">
    <source>
        <dbReference type="Google" id="ProtNLM"/>
    </source>
</evidence>
<dbReference type="RefSeq" id="WP_004837890.1">
    <property type="nucleotide sequence ID" value="NZ_GG666322.1"/>
</dbReference>
<comment type="caution">
    <text evidence="1">The sequence shown here is derived from an EMBL/GenBank/DDBJ whole genome shotgun (WGS) entry which is preliminary data.</text>
</comment>
<protein>
    <recommendedName>
        <fullName evidence="3">IS256 family transposase</fullName>
    </recommendedName>
</protein>
<evidence type="ECO:0000313" key="1">
    <source>
        <dbReference type="EMBL" id="EEI82396.1"/>
    </source>
</evidence>
<dbReference type="Proteomes" id="UP000003744">
    <property type="component" value="Unassembled WGS sequence"/>
</dbReference>
<dbReference type="eggNOG" id="ENOG502ZGJ6">
    <property type="taxonomic scope" value="Bacteria"/>
</dbReference>
<dbReference type="AlphaFoldDB" id="C2CJ61"/>
<reference evidence="1 2" key="1">
    <citation type="submission" date="2009-01" db="EMBL/GenBank/DDBJ databases">
        <authorList>
            <person name="Qin X."/>
            <person name="Bachman B."/>
            <person name="Battles P."/>
            <person name="Bell A."/>
            <person name="Bess C."/>
            <person name="Bickham C."/>
            <person name="Chaboub L."/>
            <person name="Chen D."/>
            <person name="Coyle M."/>
            <person name="Deiros D.R."/>
            <person name="Dinh H."/>
            <person name="Forbes L."/>
            <person name="Fowler G."/>
            <person name="Francisco L."/>
            <person name="Fu Q."/>
            <person name="Gubbala S."/>
            <person name="Hale W."/>
            <person name="Han Y."/>
            <person name="Hemphill L."/>
            <person name="Highlander S.K."/>
            <person name="Hirani K."/>
            <person name="Hogues M."/>
            <person name="Jackson L."/>
            <person name="Jakkamsetti A."/>
            <person name="Javaid M."/>
            <person name="Jiang H."/>
            <person name="Korchina V."/>
            <person name="Kovar C."/>
            <person name="Lara F."/>
            <person name="Lee S."/>
            <person name="Mata R."/>
            <person name="Mathew T."/>
            <person name="Moen C."/>
            <person name="Morales K."/>
            <person name="Munidasa M."/>
            <person name="Nazareth L."/>
            <person name="Ngo R."/>
            <person name="Nguyen L."/>
            <person name="Okwuonu G."/>
            <person name="Ongeri F."/>
            <person name="Patil S."/>
            <person name="Petrosino J."/>
            <person name="Pham C."/>
            <person name="Pham P."/>
            <person name="Pu L.-L."/>
            <person name="Puazo M."/>
            <person name="Raj R."/>
            <person name="Reid J."/>
            <person name="Rouhana J."/>
            <person name="Saada N."/>
            <person name="Shang Y."/>
            <person name="Simmons D."/>
            <person name="Thornton R."/>
            <person name="Warren J."/>
            <person name="Weissenberger G."/>
            <person name="Zhang J."/>
            <person name="Zhang L."/>
            <person name="Zhou C."/>
            <person name="Zhu D."/>
            <person name="Muzny D."/>
            <person name="Worley K."/>
            <person name="Gibbs R."/>
        </authorList>
    </citation>
    <scope>NUCLEOTIDE SEQUENCE [LARGE SCALE GENOMIC DNA]</scope>
    <source>
        <strain evidence="1 2">ATCC 35098</strain>
    </source>
</reference>